<feature type="compositionally biased region" description="Gly residues" evidence="2">
    <location>
        <begin position="32"/>
        <end position="44"/>
    </location>
</feature>
<feature type="compositionally biased region" description="Basic and acidic residues" evidence="2">
    <location>
        <begin position="402"/>
        <end position="415"/>
    </location>
</feature>
<feature type="region of interest" description="Disordered" evidence="2">
    <location>
        <begin position="115"/>
        <end position="144"/>
    </location>
</feature>
<evidence type="ECO:0000256" key="2">
    <source>
        <dbReference type="SAM" id="MobiDB-lite"/>
    </source>
</evidence>
<protein>
    <submittedName>
        <fullName evidence="3">Uncharacterized protein</fullName>
    </submittedName>
</protein>
<feature type="region of interest" description="Disordered" evidence="2">
    <location>
        <begin position="402"/>
        <end position="463"/>
    </location>
</feature>
<dbReference type="EMBL" id="HBHU01014412">
    <property type="protein sequence ID" value="CAE0029106.1"/>
    <property type="molecule type" value="Transcribed_RNA"/>
</dbReference>
<keyword evidence="1" id="KW-0175">Coiled coil</keyword>
<sequence length="463" mass="49720">MLRRVRYNAAGGAKAGHGSGKLGFLIARPVRGGGARSSGAGGSRRSGLACQASSTGSEDLQKKLMGVFEAKLAAAARELEEEMARLVEEEAAAAEAAEPALSEQVRGSFSLKKKEFAPKEWPKPTEAAAPQAPQAGEGASSSSSLELARLELEVEKLQLQTMKQDVLEEKIRAVELSASAREKELLMIIAEKERGMAALEQLVKEQEEFVAEVRRVEVQRAMEDVGESSAGASGDAGEVAELESRWMAAQASLAEVAAEKAQLERRVADLEAGKAEDGAAAGDAVDPLLAQVQSMSLAAKASEESGRLLQEKEEVIQSLQRRLEEQESSATAKLREVEIASASAPSSSEVEVAAAMRDEEKINAQVARIRQLEIEMSQMMTQEEILQELEQQQQQQLIVLRQREGQREGQGKEAEEGGEVEAQDGEAGQEARAAGSRDGRGRHQGSREGRQGRQWRRGGATGL</sequence>
<dbReference type="AlphaFoldDB" id="A0A7S2Z8I9"/>
<evidence type="ECO:0000256" key="1">
    <source>
        <dbReference type="SAM" id="Coils"/>
    </source>
</evidence>
<feature type="region of interest" description="Disordered" evidence="2">
    <location>
        <begin position="32"/>
        <end position="58"/>
    </location>
</feature>
<gene>
    <name evidence="3" type="ORF">CLAU1311_LOCUS9415</name>
</gene>
<proteinExistence type="predicted"/>
<organism evidence="3">
    <name type="scientific">Chloropicon laureae</name>
    <dbReference type="NCBI Taxonomy" id="464258"/>
    <lineage>
        <taxon>Eukaryota</taxon>
        <taxon>Viridiplantae</taxon>
        <taxon>Chlorophyta</taxon>
        <taxon>Chloropicophyceae</taxon>
        <taxon>Chloropicales</taxon>
        <taxon>Chloropicaceae</taxon>
        <taxon>Chloropicon</taxon>
    </lineage>
</organism>
<feature type="compositionally biased region" description="Low complexity" evidence="2">
    <location>
        <begin position="126"/>
        <end position="144"/>
    </location>
</feature>
<feature type="compositionally biased region" description="Basic and acidic residues" evidence="2">
    <location>
        <begin position="435"/>
        <end position="451"/>
    </location>
</feature>
<feature type="coiled-coil region" evidence="1">
    <location>
        <begin position="302"/>
        <end position="392"/>
    </location>
</feature>
<name>A0A7S2Z8I9_9CHLO</name>
<feature type="coiled-coil region" evidence="1">
    <location>
        <begin position="69"/>
        <end position="97"/>
    </location>
</feature>
<evidence type="ECO:0000313" key="3">
    <source>
        <dbReference type="EMBL" id="CAE0029106.1"/>
    </source>
</evidence>
<reference evidence="3" key="1">
    <citation type="submission" date="2021-01" db="EMBL/GenBank/DDBJ databases">
        <authorList>
            <person name="Corre E."/>
            <person name="Pelletier E."/>
            <person name="Niang G."/>
            <person name="Scheremetjew M."/>
            <person name="Finn R."/>
            <person name="Kale V."/>
            <person name="Holt S."/>
            <person name="Cochrane G."/>
            <person name="Meng A."/>
            <person name="Brown T."/>
            <person name="Cohen L."/>
        </authorList>
    </citation>
    <scope>NUCLEOTIDE SEQUENCE</scope>
    <source>
        <strain evidence="3">RCC856</strain>
    </source>
</reference>
<accession>A0A7S2Z8I9</accession>
<feature type="compositionally biased region" description="Low complexity" evidence="2">
    <location>
        <begin position="425"/>
        <end position="434"/>
    </location>
</feature>